<dbReference type="InterPro" id="IPR013766">
    <property type="entry name" value="Thioredoxin_domain"/>
</dbReference>
<dbReference type="Gene3D" id="3.40.30.10">
    <property type="entry name" value="Glutaredoxin"/>
    <property type="match status" value="1"/>
</dbReference>
<protein>
    <submittedName>
        <fullName evidence="8">Thioredoxin related transmembrane protein 2</fullName>
    </submittedName>
</protein>
<dbReference type="GO" id="GO:0015036">
    <property type="term" value="F:disulfide oxidoreductase activity"/>
    <property type="evidence" value="ECO:0000318"/>
    <property type="project" value="GO_Central"/>
</dbReference>
<dbReference type="GeneTree" id="ENSGT00390000003751"/>
<dbReference type="InterPro" id="IPR037463">
    <property type="entry name" value="TMX2_thioredoxin_dom"/>
</dbReference>
<evidence type="ECO:0000256" key="1">
    <source>
        <dbReference type="ARBA" id="ARBA00004583"/>
    </source>
</evidence>
<dbReference type="RefSeq" id="XP_040529165.1">
    <property type="nucleotide sequence ID" value="XM_040673231.2"/>
</dbReference>
<dbReference type="FunCoup" id="A0A1L1RNA9">
    <property type="interactions" value="554"/>
</dbReference>
<dbReference type="PANTHER" id="PTHR15853:SF0">
    <property type="entry name" value="THIOREDOXIN-RELATED TRANSMEMBRANE PROTEIN 2"/>
    <property type="match status" value="1"/>
</dbReference>
<sequence>MAVLAPLLALLYSVPGLCRWLARPYYPLSALLATAFLLVRKVPPLCRGLPSQREDGNPCDFDWREVEILMFLSAIVMMKNRRSITVEQHIGNIFMFSKVANAILFFRLDIRMGLLYLTLCIVFLMTCKPPLYMGPEYIKYFSDKTIDEELERDKRVTWIVEFFANWSSECQSFAPIFADLSLKYNCSGLHFGKVDVGRYTDVSTRSVGPRERVGGGTRPSKCLGVIVCLLPYSCRYKVSTSPLTKQLPTLILFQGGTEIMRRPQIDKKGRAVSWTFSEENVIREFNLNELYQKAKKQSKPRDEGSEEPPEGQAAAGLANGETKKEK</sequence>
<keyword evidence="2 7" id="KW-0812">Transmembrane</keyword>
<dbReference type="SUPFAM" id="SSF52833">
    <property type="entry name" value="Thioredoxin-like"/>
    <property type="match status" value="1"/>
</dbReference>
<dbReference type="GO" id="GO:0005789">
    <property type="term" value="C:endoplasmic reticulum membrane"/>
    <property type="evidence" value="ECO:0000318"/>
    <property type="project" value="GO_Central"/>
</dbReference>
<dbReference type="Pfam" id="PF00085">
    <property type="entry name" value="Thioredoxin"/>
    <property type="match status" value="1"/>
</dbReference>
<keyword evidence="5 7" id="KW-0472">Membrane</keyword>
<proteinExistence type="evidence at protein level"/>
<evidence type="ECO:0000313" key="8">
    <source>
        <dbReference type="Ensembl" id="ENSGALP00010039334.1"/>
    </source>
</evidence>
<feature type="region of interest" description="Disordered" evidence="6">
    <location>
        <begin position="293"/>
        <end position="326"/>
    </location>
</feature>
<reference evidence="8" key="3">
    <citation type="submission" date="2025-09" db="UniProtKB">
        <authorList>
            <consortium name="Ensembl"/>
        </authorList>
    </citation>
    <scope>IDENTIFICATION</scope>
    <source>
        <strain evidence="8">broiler</strain>
    </source>
</reference>
<evidence type="ECO:0000256" key="6">
    <source>
        <dbReference type="SAM" id="MobiDB-lite"/>
    </source>
</evidence>
<evidence type="ECO:0000313" key="9">
    <source>
        <dbReference type="Proteomes" id="UP000000539"/>
    </source>
</evidence>
<dbReference type="VEuPathDB" id="HostDB:geneid_428853"/>
<feature type="transmembrane region" description="Helical" evidence="7">
    <location>
        <begin position="114"/>
        <end position="134"/>
    </location>
</feature>
<dbReference type="Proteomes" id="UP000000539">
    <property type="component" value="Chromosome 5"/>
</dbReference>
<feature type="transmembrane region" description="Helical" evidence="7">
    <location>
        <begin position="25"/>
        <end position="43"/>
    </location>
</feature>
<reference evidence="8" key="2">
    <citation type="submission" date="2025-08" db="UniProtKB">
        <authorList>
            <consortium name="Ensembl"/>
        </authorList>
    </citation>
    <scope>IDENTIFICATION</scope>
    <source>
        <strain evidence="8">broiler</strain>
    </source>
</reference>
<name>A0A1L1RNA9_CHICK</name>
<dbReference type="GO" id="GO:0042802">
    <property type="term" value="F:identical protein binding"/>
    <property type="evidence" value="ECO:0007669"/>
    <property type="project" value="Ensembl"/>
</dbReference>
<evidence type="ECO:0000256" key="5">
    <source>
        <dbReference type="ARBA" id="ARBA00023136"/>
    </source>
</evidence>
<dbReference type="PANTHER" id="PTHR15853">
    <property type="entry name" value="THIOREDOXIN-RELATED"/>
    <property type="match status" value="1"/>
</dbReference>
<evidence type="ECO:0007829" key="10">
    <source>
        <dbReference type="PeptideAtlas" id="A0A1L1RNA9"/>
    </source>
</evidence>
<evidence type="ECO:0000256" key="7">
    <source>
        <dbReference type="SAM" id="Phobius"/>
    </source>
</evidence>
<dbReference type="GO" id="GO:0044233">
    <property type="term" value="C:mitochondria-associated endoplasmic reticulum membrane contact site"/>
    <property type="evidence" value="ECO:0000318"/>
    <property type="project" value="GO_Central"/>
</dbReference>
<reference evidence="8" key="1">
    <citation type="submission" date="2020-11" db="EMBL/GenBank/DDBJ databases">
        <title>Gallus gallus (Chicken) genome, bGalGal1, GRCg7b, maternal haplotype autosomes + Z &amp; W.</title>
        <authorList>
            <person name="Warren W."/>
            <person name="Formenti G."/>
            <person name="Fedrigo O."/>
            <person name="Haase B."/>
            <person name="Mountcastle J."/>
            <person name="Balacco J."/>
            <person name="Tracey A."/>
            <person name="Schneider V."/>
            <person name="Okimoto R."/>
            <person name="Cheng H."/>
            <person name="Hawken R."/>
            <person name="Howe K."/>
            <person name="Jarvis E.D."/>
        </authorList>
    </citation>
    <scope>NUCLEOTIDE SEQUENCE [LARGE SCALE GENOMIC DNA]</scope>
    <source>
        <strain evidence="8">Broiler</strain>
    </source>
</reference>
<dbReference type="CDD" id="cd02962">
    <property type="entry name" value="TMX2"/>
    <property type="match status" value="1"/>
</dbReference>
<dbReference type="OrthoDB" id="20229at2759"/>
<dbReference type="KEGG" id="gga:428853"/>
<dbReference type="CTD" id="51075"/>
<dbReference type="InterPro" id="IPR036249">
    <property type="entry name" value="Thioredoxin-like_sf"/>
</dbReference>
<dbReference type="GO" id="GO:0007420">
    <property type="term" value="P:brain development"/>
    <property type="evidence" value="ECO:0000318"/>
    <property type="project" value="GO_Central"/>
</dbReference>
<keyword evidence="3" id="KW-0732">Signal</keyword>
<dbReference type="STRING" id="9031.ENSGALP00000060251"/>
<gene>
    <name evidence="8" type="primary">TMX2</name>
</gene>
<keyword evidence="9" id="KW-1185">Reference proteome</keyword>
<dbReference type="InParanoid" id="A0A1L1RNA9"/>
<dbReference type="SMR" id="A0A1L1RNA9"/>
<dbReference type="InterPro" id="IPR039101">
    <property type="entry name" value="TMX2"/>
</dbReference>
<keyword evidence="4 7" id="KW-1133">Transmembrane helix</keyword>
<accession>A0A1L1RNA9</accession>
<dbReference type="Ensembl" id="ENSGALT00010063779.1">
    <property type="protein sequence ID" value="ENSGALP00010039334.1"/>
    <property type="gene ID" value="ENSGALG00010026203.1"/>
</dbReference>
<keyword evidence="10" id="KW-1267">Proteomics identification</keyword>
<comment type="subcellular location">
    <subcellularLocation>
        <location evidence="1">Mitochondrion membrane</location>
        <topology evidence="1">Single-pass type I membrane protein</topology>
    </subcellularLocation>
</comment>
<organism evidence="8 9">
    <name type="scientific">Gallus gallus</name>
    <name type="common">Chicken</name>
    <dbReference type="NCBI Taxonomy" id="9031"/>
    <lineage>
        <taxon>Eukaryota</taxon>
        <taxon>Metazoa</taxon>
        <taxon>Chordata</taxon>
        <taxon>Craniata</taxon>
        <taxon>Vertebrata</taxon>
        <taxon>Euteleostomi</taxon>
        <taxon>Archelosauria</taxon>
        <taxon>Archosauria</taxon>
        <taxon>Dinosauria</taxon>
        <taxon>Saurischia</taxon>
        <taxon>Theropoda</taxon>
        <taxon>Coelurosauria</taxon>
        <taxon>Aves</taxon>
        <taxon>Neognathae</taxon>
        <taxon>Galloanserae</taxon>
        <taxon>Galliformes</taxon>
        <taxon>Phasianidae</taxon>
        <taxon>Phasianinae</taxon>
        <taxon>Gallus</taxon>
    </lineage>
</organism>
<dbReference type="RefSeq" id="XP_025006936.1">
    <property type="nucleotide sequence ID" value="XM_025151168.3"/>
</dbReference>
<dbReference type="GO" id="GO:0005739">
    <property type="term" value="C:mitochondrion"/>
    <property type="evidence" value="ECO:0000318"/>
    <property type="project" value="GO_Central"/>
</dbReference>
<dbReference type="OMA" id="TWIIEFF"/>
<dbReference type="GeneID" id="428853"/>
<dbReference type="AlphaFoldDB" id="A0A1L1RNA9"/>
<evidence type="ECO:0000256" key="3">
    <source>
        <dbReference type="ARBA" id="ARBA00022729"/>
    </source>
</evidence>
<evidence type="ECO:0000256" key="2">
    <source>
        <dbReference type="ARBA" id="ARBA00022692"/>
    </source>
</evidence>
<dbReference type="GO" id="GO:0031966">
    <property type="term" value="C:mitochondrial membrane"/>
    <property type="evidence" value="ECO:0007669"/>
    <property type="project" value="UniProtKB-SubCell"/>
</dbReference>
<dbReference type="Bgee" id="ENSGALG00000007350">
    <property type="expression patterns" value="Expressed in cerebellum and 12 other cell types or tissues"/>
</dbReference>
<evidence type="ECO:0000256" key="4">
    <source>
        <dbReference type="ARBA" id="ARBA00022989"/>
    </source>
</evidence>